<keyword evidence="3" id="KW-0378">Hydrolase</keyword>
<evidence type="ECO:0000256" key="3">
    <source>
        <dbReference type="ARBA" id="ARBA00022801"/>
    </source>
</evidence>
<evidence type="ECO:0000256" key="2">
    <source>
        <dbReference type="ARBA" id="ARBA00013064"/>
    </source>
</evidence>
<dbReference type="InterPro" id="IPR016195">
    <property type="entry name" value="Pol/histidinol_Pase-like"/>
</dbReference>
<evidence type="ECO:0000256" key="4">
    <source>
        <dbReference type="ARBA" id="ARBA00051722"/>
    </source>
</evidence>
<evidence type="ECO:0000313" key="5">
    <source>
        <dbReference type="EMBL" id="SFD64460.1"/>
    </source>
</evidence>
<dbReference type="PANTHER" id="PTHR39181:SF1">
    <property type="entry name" value="TYROSINE-PROTEIN PHOSPHATASE YWQE"/>
    <property type="match status" value="1"/>
</dbReference>
<evidence type="ECO:0000256" key="1">
    <source>
        <dbReference type="ARBA" id="ARBA00005750"/>
    </source>
</evidence>
<dbReference type="GO" id="GO:0004725">
    <property type="term" value="F:protein tyrosine phosphatase activity"/>
    <property type="evidence" value="ECO:0007669"/>
    <property type="project" value="UniProtKB-EC"/>
</dbReference>
<sequence>MIDIHCHLIPGIDDGARDEADALSLLRMAVENGTKRMVVTPHLHLGRFDNTKTIIWTELLAIKQAMFQENIELELAAAAEVRIDAEIIPMIEQKKIPFLGQIDGQNFLLLELPHSHIPPGCDKLIKWLIGQGITPLIAHPERNRDILKSPDKIKMLQRLGCWFQLTASSLTGGFGESCQLLSEQFLKEGIINVVASDGHNIKRRPPLLKDAYQKVCELVDENTAHQLFWQNPYNITKSLFI</sequence>
<keyword evidence="6" id="KW-1185">Reference proteome</keyword>
<dbReference type="GO" id="GO:0030145">
    <property type="term" value="F:manganese ion binding"/>
    <property type="evidence" value="ECO:0007669"/>
    <property type="project" value="InterPro"/>
</dbReference>
<dbReference type="Gene3D" id="3.20.20.140">
    <property type="entry name" value="Metal-dependent hydrolases"/>
    <property type="match status" value="1"/>
</dbReference>
<dbReference type="STRING" id="1123010.SAMN02745724_05072"/>
<evidence type="ECO:0000313" key="6">
    <source>
        <dbReference type="Proteomes" id="UP000198862"/>
    </source>
</evidence>
<dbReference type="EMBL" id="FOLO01000079">
    <property type="protein sequence ID" value="SFD64460.1"/>
    <property type="molecule type" value="Genomic_DNA"/>
</dbReference>
<dbReference type="SUPFAM" id="SSF89550">
    <property type="entry name" value="PHP domain-like"/>
    <property type="match status" value="1"/>
</dbReference>
<dbReference type="PIRSF" id="PIRSF016557">
    <property type="entry name" value="Caps_synth_CpsB"/>
    <property type="match status" value="1"/>
</dbReference>
<dbReference type="EC" id="3.1.3.48" evidence="2"/>
<dbReference type="Pfam" id="PF19567">
    <property type="entry name" value="CpsB_CapC"/>
    <property type="match status" value="1"/>
</dbReference>
<organism evidence="5 6">
    <name type="scientific">Pseudoalteromonas denitrificans DSM 6059</name>
    <dbReference type="NCBI Taxonomy" id="1123010"/>
    <lineage>
        <taxon>Bacteria</taxon>
        <taxon>Pseudomonadati</taxon>
        <taxon>Pseudomonadota</taxon>
        <taxon>Gammaproteobacteria</taxon>
        <taxon>Alteromonadales</taxon>
        <taxon>Pseudoalteromonadaceae</taxon>
        <taxon>Pseudoalteromonas</taxon>
    </lineage>
</organism>
<name>A0A1I1U961_9GAMM</name>
<protein>
    <recommendedName>
        <fullName evidence="2">protein-tyrosine-phosphatase</fullName>
        <ecNumber evidence="2">3.1.3.48</ecNumber>
    </recommendedName>
</protein>
<dbReference type="InterPro" id="IPR016667">
    <property type="entry name" value="Caps_polysacc_synth_CpsB/CapC"/>
</dbReference>
<gene>
    <name evidence="5" type="ORF">SAMN02745724_05072</name>
</gene>
<reference evidence="5 6" key="1">
    <citation type="submission" date="2016-10" db="EMBL/GenBank/DDBJ databases">
        <authorList>
            <person name="de Groot N.N."/>
        </authorList>
    </citation>
    <scope>NUCLEOTIDE SEQUENCE [LARGE SCALE GENOMIC DNA]</scope>
    <source>
        <strain evidence="5 6">DSM 6059</strain>
    </source>
</reference>
<dbReference type="OrthoDB" id="9788539at2"/>
<dbReference type="AlphaFoldDB" id="A0A1I1U961"/>
<comment type="catalytic activity">
    <reaction evidence="4">
        <text>O-phospho-L-tyrosyl-[protein] + H2O = L-tyrosyl-[protein] + phosphate</text>
        <dbReference type="Rhea" id="RHEA:10684"/>
        <dbReference type="Rhea" id="RHEA-COMP:10136"/>
        <dbReference type="Rhea" id="RHEA-COMP:20101"/>
        <dbReference type="ChEBI" id="CHEBI:15377"/>
        <dbReference type="ChEBI" id="CHEBI:43474"/>
        <dbReference type="ChEBI" id="CHEBI:46858"/>
        <dbReference type="ChEBI" id="CHEBI:61978"/>
        <dbReference type="EC" id="3.1.3.48"/>
    </reaction>
</comment>
<accession>A0A1I1U961</accession>
<dbReference type="Proteomes" id="UP000198862">
    <property type="component" value="Unassembled WGS sequence"/>
</dbReference>
<comment type="similarity">
    <text evidence="1">Belongs to the metallo-dependent hydrolases superfamily. CpsB/CapC family.</text>
</comment>
<dbReference type="RefSeq" id="WP_091991407.1">
    <property type="nucleotide sequence ID" value="NZ_FOLO01000079.1"/>
</dbReference>
<dbReference type="PANTHER" id="PTHR39181">
    <property type="entry name" value="TYROSINE-PROTEIN PHOSPHATASE YWQE"/>
    <property type="match status" value="1"/>
</dbReference>
<proteinExistence type="inferred from homology"/>